<feature type="signal peptide" evidence="9">
    <location>
        <begin position="1"/>
        <end position="24"/>
    </location>
</feature>
<proteinExistence type="inferred from homology"/>
<dbReference type="PANTHER" id="PTHR33285">
    <property type="entry name" value="PHYTOSULFOKINES 3"/>
    <property type="match status" value="1"/>
</dbReference>
<name>A0ABU6Z382_9FABA</name>
<comment type="subcellular location">
    <subcellularLocation>
        <location evidence="1 9">Secreted</location>
    </subcellularLocation>
</comment>
<keyword evidence="8 9" id="KW-0339">Growth factor</keyword>
<evidence type="ECO:0000313" key="10">
    <source>
        <dbReference type="EMBL" id="MED6217077.1"/>
    </source>
</evidence>
<evidence type="ECO:0000256" key="4">
    <source>
        <dbReference type="ARBA" id="ARBA00022525"/>
    </source>
</evidence>
<accession>A0ABU6Z382</accession>
<keyword evidence="6 9" id="KW-0732">Signal</keyword>
<sequence length="94" mass="10586">MSNKFATFFITLVLLHSFISLIHASRPNFASLNNGFSSLTKDDIMGTKEATIMEALEDEKSNCVEEGSSEECLMRRTLAAHTDYIYTQKHNPKP</sequence>
<reference evidence="10 11" key="1">
    <citation type="journal article" date="2023" name="Plants (Basel)">
        <title>Bridging the Gap: Combining Genomics and Transcriptomics Approaches to Understand Stylosanthes scabra, an Orphan Legume from the Brazilian Caatinga.</title>
        <authorList>
            <person name="Ferreira-Neto J.R.C."/>
            <person name="da Silva M.D."/>
            <person name="Binneck E."/>
            <person name="de Melo N.F."/>
            <person name="da Silva R.H."/>
            <person name="de Melo A.L.T.M."/>
            <person name="Pandolfi V."/>
            <person name="Bustamante F.O."/>
            <person name="Brasileiro-Vidal A.C."/>
            <person name="Benko-Iseppon A.M."/>
        </authorList>
    </citation>
    <scope>NUCLEOTIDE SEQUENCE [LARGE SCALE GENOMIC DNA]</scope>
    <source>
        <tissue evidence="10">Leaves</tissue>
    </source>
</reference>
<evidence type="ECO:0000256" key="8">
    <source>
        <dbReference type="ARBA" id="ARBA00023030"/>
    </source>
</evidence>
<comment type="function">
    <text evidence="9">Promotes plant cell differentiation, organogenesis and somatic embryogenesis as well as cell proliferation.</text>
</comment>
<evidence type="ECO:0000256" key="9">
    <source>
        <dbReference type="RuleBase" id="RU368031"/>
    </source>
</evidence>
<dbReference type="PANTHER" id="PTHR33285:SF55">
    <property type="entry name" value="PHYTOSULFOKINES 3"/>
    <property type="match status" value="1"/>
</dbReference>
<evidence type="ECO:0000256" key="7">
    <source>
        <dbReference type="ARBA" id="ARBA00022782"/>
    </source>
</evidence>
<comment type="caution">
    <text evidence="10">The sequence shown here is derived from an EMBL/GenBank/DDBJ whole genome shotgun (WGS) entry which is preliminary data.</text>
</comment>
<keyword evidence="4 9" id="KW-0964">Secreted</keyword>
<dbReference type="Proteomes" id="UP001341840">
    <property type="component" value="Unassembled WGS sequence"/>
</dbReference>
<evidence type="ECO:0000256" key="5">
    <source>
        <dbReference type="ARBA" id="ARBA00022641"/>
    </source>
</evidence>
<dbReference type="Pfam" id="PF06404">
    <property type="entry name" value="PSK"/>
    <property type="match status" value="1"/>
</dbReference>
<comment type="similarity">
    <text evidence="2 9">Belongs to the phytosulfokine family.</text>
</comment>
<keyword evidence="3 9" id="KW-0217">Developmental protein</keyword>
<evidence type="ECO:0000313" key="11">
    <source>
        <dbReference type="Proteomes" id="UP001341840"/>
    </source>
</evidence>
<evidence type="ECO:0000256" key="1">
    <source>
        <dbReference type="ARBA" id="ARBA00004613"/>
    </source>
</evidence>
<evidence type="ECO:0000256" key="6">
    <source>
        <dbReference type="ARBA" id="ARBA00022729"/>
    </source>
</evidence>
<dbReference type="InterPro" id="IPR009438">
    <property type="entry name" value="Phytosulfokine"/>
</dbReference>
<keyword evidence="7 9" id="KW-0221">Differentiation</keyword>
<comment type="PTM">
    <text evidence="9">Sulfation is important for activity and for the binding to a putative membrane receptor.</text>
</comment>
<keyword evidence="11" id="KW-1185">Reference proteome</keyword>
<dbReference type="EMBL" id="JASCZI010271898">
    <property type="protein sequence ID" value="MED6217077.1"/>
    <property type="molecule type" value="Genomic_DNA"/>
</dbReference>
<keyword evidence="5 9" id="KW-0765">Sulfation</keyword>
<evidence type="ECO:0000256" key="3">
    <source>
        <dbReference type="ARBA" id="ARBA00022473"/>
    </source>
</evidence>
<feature type="chain" id="PRO_5045011950" description="Phytosulfokine" evidence="9">
    <location>
        <begin position="25"/>
        <end position="94"/>
    </location>
</feature>
<organism evidence="10 11">
    <name type="scientific">Stylosanthes scabra</name>
    <dbReference type="NCBI Taxonomy" id="79078"/>
    <lineage>
        <taxon>Eukaryota</taxon>
        <taxon>Viridiplantae</taxon>
        <taxon>Streptophyta</taxon>
        <taxon>Embryophyta</taxon>
        <taxon>Tracheophyta</taxon>
        <taxon>Spermatophyta</taxon>
        <taxon>Magnoliopsida</taxon>
        <taxon>eudicotyledons</taxon>
        <taxon>Gunneridae</taxon>
        <taxon>Pentapetalae</taxon>
        <taxon>rosids</taxon>
        <taxon>fabids</taxon>
        <taxon>Fabales</taxon>
        <taxon>Fabaceae</taxon>
        <taxon>Papilionoideae</taxon>
        <taxon>50 kb inversion clade</taxon>
        <taxon>dalbergioids sensu lato</taxon>
        <taxon>Dalbergieae</taxon>
        <taxon>Pterocarpus clade</taxon>
        <taxon>Stylosanthes</taxon>
    </lineage>
</organism>
<protein>
    <recommendedName>
        <fullName evidence="9">Phytosulfokine</fullName>
    </recommendedName>
    <component>
        <recommendedName>
            <fullName evidence="9">Phytosulfokine-alpha</fullName>
            <shortName evidence="9">PSK-alpha</shortName>
            <shortName evidence="9">Phytosulfokine-a</shortName>
        </recommendedName>
    </component>
    <component>
        <recommendedName>
            <fullName evidence="9">Phytosulfokine-beta</fullName>
            <shortName evidence="9">PSK-beta</shortName>
            <shortName evidence="9">Phytosulfokine-b</shortName>
        </recommendedName>
    </component>
</protein>
<comment type="PTM">
    <text evidence="9">PSK-alpha is produced by endopeptidase digestion. PSK-beta is produced from PSK-alpha by exopeptidase digestion.</text>
</comment>
<gene>
    <name evidence="10" type="ORF">PIB30_014278</name>
</gene>
<evidence type="ECO:0000256" key="2">
    <source>
        <dbReference type="ARBA" id="ARBA00010781"/>
    </source>
</evidence>